<reference key="1">
    <citation type="journal article" date="2014" name="Nat. Commun.">
        <title>The tobacco genome sequence and its comparison with those of tomato and potato.</title>
        <authorList>
            <person name="Sierro N."/>
            <person name="Battey J.N."/>
            <person name="Ouadi S."/>
            <person name="Bakaher N."/>
            <person name="Bovet L."/>
            <person name="Willig A."/>
            <person name="Goepfert S."/>
            <person name="Peitsch M.C."/>
            <person name="Ivanov N.V."/>
        </authorList>
    </citation>
    <scope>NUCLEOTIDE SEQUENCE [LARGE SCALE GENOMIC DNA]</scope>
    <source>
        <strain>cv. TN90</strain>
    </source>
</reference>
<feature type="compositionally biased region" description="Polar residues" evidence="1">
    <location>
        <begin position="70"/>
        <end position="82"/>
    </location>
</feature>
<dbReference type="OrthoDB" id="1938010at2759"/>
<feature type="compositionally biased region" description="Basic residues" evidence="1">
    <location>
        <begin position="52"/>
        <end position="62"/>
    </location>
</feature>
<dbReference type="OMA" id="MHTCVEG"/>
<feature type="region of interest" description="Disordered" evidence="1">
    <location>
        <begin position="31"/>
        <end position="199"/>
    </location>
</feature>
<name>A0A1S3YYV6_TOBAC</name>
<evidence type="ECO:0000313" key="3">
    <source>
        <dbReference type="RefSeq" id="XP_016457526.1"/>
    </source>
</evidence>
<feature type="compositionally biased region" description="Basic and acidic residues" evidence="1">
    <location>
        <begin position="180"/>
        <end position="195"/>
    </location>
</feature>
<dbReference type="AlphaFoldDB" id="A0A1S3YYV6"/>
<evidence type="ECO:0000256" key="1">
    <source>
        <dbReference type="SAM" id="MobiDB-lite"/>
    </source>
</evidence>
<organism evidence="3">
    <name type="scientific">Nicotiana tabacum</name>
    <name type="common">Common tobacco</name>
    <dbReference type="NCBI Taxonomy" id="4097"/>
    <lineage>
        <taxon>Eukaryota</taxon>
        <taxon>Viridiplantae</taxon>
        <taxon>Streptophyta</taxon>
        <taxon>Embryophyta</taxon>
        <taxon>Tracheophyta</taxon>
        <taxon>Spermatophyta</taxon>
        <taxon>Magnoliopsida</taxon>
        <taxon>eudicotyledons</taxon>
        <taxon>Gunneridae</taxon>
        <taxon>Pentapetalae</taxon>
        <taxon>asterids</taxon>
        <taxon>lamiids</taxon>
        <taxon>Solanales</taxon>
        <taxon>Solanaceae</taxon>
        <taxon>Nicotianoideae</taxon>
        <taxon>Nicotianeae</taxon>
        <taxon>Nicotiana</taxon>
    </lineage>
</organism>
<dbReference type="PaxDb" id="4097-A0A1S3YYV6"/>
<feature type="compositionally biased region" description="Basic and acidic residues" evidence="1">
    <location>
        <begin position="131"/>
        <end position="150"/>
    </location>
</feature>
<dbReference type="Proteomes" id="UP000790787">
    <property type="component" value="Chromosome 16"/>
</dbReference>
<gene>
    <name evidence="3 4" type="primary">LOC107781348</name>
</gene>
<dbReference type="GeneID" id="107781348"/>
<proteinExistence type="predicted"/>
<sequence>MDDRIVLDKGQKRQLPQWMFATSAADQVKKKVKTDHVDSNNNNTEEEIVTQKRSRLKNRKTKDKKEAFTGESSTKISVCQTTKRSRRKLNLPNDDCNDESGLMGSERDRMKVNGNGTLPMLRRQKQKTKNSKIEGGEMEESKTKASDRSGLRKRKCSSVKDNSNEAGPSLRRQKLKVKTSRKENCADVEESTPKTDDEDLTVEDLLSIAEEYAGDSDEDLTVEDLLCIAKEYVNENEQAASGKGKSGPVEDVISMSTGSLNCSELDNQSLRRDERHSDSIPITETRVEDAPPKVNMSENPTQDMLDVFLGPLLKKTHEEKRVELVREDMMSLAHDLNKKNQSDPSEGHPVLVKKKSSLKDKVALLLD</sequence>
<accession>A0A1S3YYV6</accession>
<dbReference type="PANTHER" id="PTHR36756:SF1">
    <property type="entry name" value="EXPRESSED PROTEIN"/>
    <property type="match status" value="1"/>
</dbReference>
<dbReference type="RefSeq" id="XP_016457527.1">
    <property type="nucleotide sequence ID" value="XM_016602041.1"/>
</dbReference>
<protein>
    <submittedName>
        <fullName evidence="3 4">Uncharacterized protein</fullName>
    </submittedName>
</protein>
<dbReference type="RefSeq" id="XP_016457526.1">
    <property type="nucleotide sequence ID" value="XM_016602040.1"/>
</dbReference>
<keyword evidence="2" id="KW-1185">Reference proteome</keyword>
<dbReference type="PANTHER" id="PTHR36756">
    <property type="entry name" value="EXPRESSED PROTEIN"/>
    <property type="match status" value="1"/>
</dbReference>
<evidence type="ECO:0000313" key="4">
    <source>
        <dbReference type="RefSeq" id="XP_016457527.1"/>
    </source>
</evidence>
<reference evidence="3 4" key="2">
    <citation type="submission" date="2025-04" db="UniProtKB">
        <authorList>
            <consortium name="RefSeq"/>
        </authorList>
    </citation>
    <scope>IDENTIFICATION</scope>
</reference>
<evidence type="ECO:0000313" key="2">
    <source>
        <dbReference type="Proteomes" id="UP000790787"/>
    </source>
</evidence>
<dbReference type="KEGG" id="nta:107781348"/>
<feature type="region of interest" description="Disordered" evidence="1">
    <location>
        <begin position="333"/>
        <end position="354"/>
    </location>
</feature>